<dbReference type="InterPro" id="IPR010982">
    <property type="entry name" value="Lambda_DNA-bd_dom_sf"/>
</dbReference>
<keyword evidence="6" id="KW-1185">Reference proteome</keyword>
<feature type="domain" description="HTH lacI-type" evidence="4">
    <location>
        <begin position="9"/>
        <end position="63"/>
    </location>
</feature>
<keyword evidence="2 5" id="KW-0238">DNA-binding</keyword>
<dbReference type="Pfam" id="PF00356">
    <property type="entry name" value="LacI"/>
    <property type="match status" value="1"/>
</dbReference>
<reference evidence="5 6" key="1">
    <citation type="submission" date="2024-03" db="EMBL/GenBank/DDBJ databases">
        <title>Novel species of the genus Variovorax.</title>
        <authorList>
            <person name="Liu Q."/>
            <person name="Xin Y.-H."/>
        </authorList>
    </citation>
    <scope>NUCLEOTIDE SEQUENCE [LARGE SCALE GENOMIC DNA]</scope>
    <source>
        <strain evidence="5 6">KACC 18501</strain>
    </source>
</reference>
<dbReference type="PANTHER" id="PTHR30146:SF138">
    <property type="entry name" value="TRANSCRIPTIONAL REGULATORY PROTEIN"/>
    <property type="match status" value="1"/>
</dbReference>
<organism evidence="5 6">
    <name type="scientific">Variovorax humicola</name>
    <dbReference type="NCBI Taxonomy" id="1769758"/>
    <lineage>
        <taxon>Bacteria</taxon>
        <taxon>Pseudomonadati</taxon>
        <taxon>Pseudomonadota</taxon>
        <taxon>Betaproteobacteria</taxon>
        <taxon>Burkholderiales</taxon>
        <taxon>Comamonadaceae</taxon>
        <taxon>Variovorax</taxon>
    </lineage>
</organism>
<dbReference type="SMART" id="SM00354">
    <property type="entry name" value="HTH_LACI"/>
    <property type="match status" value="1"/>
</dbReference>
<comment type="caution">
    <text evidence="5">The sequence shown here is derived from an EMBL/GenBank/DDBJ whole genome shotgun (WGS) entry which is preliminary data.</text>
</comment>
<dbReference type="CDD" id="cd06273">
    <property type="entry name" value="PBP1_LacI-like"/>
    <property type="match status" value="1"/>
</dbReference>
<dbReference type="SUPFAM" id="SSF53822">
    <property type="entry name" value="Periplasmic binding protein-like I"/>
    <property type="match status" value="1"/>
</dbReference>
<dbReference type="RefSeq" id="WP_340365544.1">
    <property type="nucleotide sequence ID" value="NZ_JBBKZV010000014.1"/>
</dbReference>
<evidence type="ECO:0000256" key="1">
    <source>
        <dbReference type="ARBA" id="ARBA00023015"/>
    </source>
</evidence>
<dbReference type="InterPro" id="IPR000843">
    <property type="entry name" value="HTH_LacI"/>
</dbReference>
<dbReference type="CDD" id="cd01392">
    <property type="entry name" value="HTH_LacI"/>
    <property type="match status" value="1"/>
</dbReference>
<dbReference type="PRINTS" id="PR00036">
    <property type="entry name" value="HTHLACI"/>
</dbReference>
<evidence type="ECO:0000256" key="2">
    <source>
        <dbReference type="ARBA" id="ARBA00023125"/>
    </source>
</evidence>
<evidence type="ECO:0000313" key="5">
    <source>
        <dbReference type="EMBL" id="MEJ8824521.1"/>
    </source>
</evidence>
<dbReference type="Gene3D" id="1.10.260.40">
    <property type="entry name" value="lambda repressor-like DNA-binding domains"/>
    <property type="match status" value="1"/>
</dbReference>
<gene>
    <name evidence="5" type="ORF">WKW80_21195</name>
</gene>
<dbReference type="GO" id="GO:0003677">
    <property type="term" value="F:DNA binding"/>
    <property type="evidence" value="ECO:0007669"/>
    <property type="project" value="UniProtKB-KW"/>
</dbReference>
<name>A0ABU8W395_9BURK</name>
<evidence type="ECO:0000256" key="3">
    <source>
        <dbReference type="ARBA" id="ARBA00023163"/>
    </source>
</evidence>
<dbReference type="EMBL" id="JBBKZV010000014">
    <property type="protein sequence ID" value="MEJ8824521.1"/>
    <property type="molecule type" value="Genomic_DNA"/>
</dbReference>
<dbReference type="PANTHER" id="PTHR30146">
    <property type="entry name" value="LACI-RELATED TRANSCRIPTIONAL REPRESSOR"/>
    <property type="match status" value="1"/>
</dbReference>
<dbReference type="InterPro" id="IPR046335">
    <property type="entry name" value="LacI/GalR-like_sensor"/>
</dbReference>
<protein>
    <submittedName>
        <fullName evidence="5">LacI family DNA-binding transcriptional regulator</fullName>
    </submittedName>
</protein>
<dbReference type="SUPFAM" id="SSF47413">
    <property type="entry name" value="lambda repressor-like DNA-binding domains"/>
    <property type="match status" value="1"/>
</dbReference>
<dbReference type="PROSITE" id="PS50932">
    <property type="entry name" value="HTH_LACI_2"/>
    <property type="match status" value="1"/>
</dbReference>
<keyword evidence="3" id="KW-0804">Transcription</keyword>
<dbReference type="Gene3D" id="3.40.50.2300">
    <property type="match status" value="2"/>
</dbReference>
<dbReference type="InterPro" id="IPR028082">
    <property type="entry name" value="Peripla_BP_I"/>
</dbReference>
<evidence type="ECO:0000259" key="4">
    <source>
        <dbReference type="PROSITE" id="PS50932"/>
    </source>
</evidence>
<sequence length="342" mass="36815">METREKTAPTINDVAQLAGVSTATVSRVLNQPDSVRDALSKKVLGAVARLGYVPHAGARALMLRRTGTVGAVFPTVDNAIFAKAIDALQRRLAHFDVHLLIATSGYDQESEMRQAMNLVTRGVDALALCGFSQHPDLLLFLRKRGLPCVHVMVHEPDNELMSVGFDNAAATARATRYLIDLGHRRVAMLAGITQSNDRALQRVNGVRQALATAGLELPPARLVERPYSLSEAREGFRQLMAQRPAPTAVVCGNDVLAFGALREAQSIGLDVPGDVSIVGFDDLDMASHMQPALTTMRVPTEAMWSTAADRLLASLAGETPPRNTEVEVALVVRESTGPAKKE</sequence>
<proteinExistence type="predicted"/>
<keyword evidence="1" id="KW-0805">Transcription regulation</keyword>
<dbReference type="Proteomes" id="UP001363010">
    <property type="component" value="Unassembled WGS sequence"/>
</dbReference>
<accession>A0ABU8W395</accession>
<dbReference type="PROSITE" id="PS00356">
    <property type="entry name" value="HTH_LACI_1"/>
    <property type="match status" value="1"/>
</dbReference>
<dbReference type="Pfam" id="PF13377">
    <property type="entry name" value="Peripla_BP_3"/>
    <property type="match status" value="1"/>
</dbReference>
<evidence type="ECO:0000313" key="6">
    <source>
        <dbReference type="Proteomes" id="UP001363010"/>
    </source>
</evidence>